<comment type="caution">
    <text evidence="3">The sequence shown here is derived from an EMBL/GenBank/DDBJ whole genome shotgun (WGS) entry which is preliminary data.</text>
</comment>
<organism evidence="3 4">
    <name type="scientific">Candidatus Odoribacter faecigallinarum</name>
    <dbReference type="NCBI Taxonomy" id="2838706"/>
    <lineage>
        <taxon>Bacteria</taxon>
        <taxon>Pseudomonadati</taxon>
        <taxon>Bacteroidota</taxon>
        <taxon>Bacteroidia</taxon>
        <taxon>Bacteroidales</taxon>
        <taxon>Odoribacteraceae</taxon>
        <taxon>Odoribacter</taxon>
    </lineage>
</organism>
<dbReference type="Pfam" id="PF14289">
    <property type="entry name" value="DUF4369"/>
    <property type="match status" value="1"/>
</dbReference>
<feature type="signal peptide" evidence="1">
    <location>
        <begin position="1"/>
        <end position="20"/>
    </location>
</feature>
<feature type="chain" id="PRO_5039007140" evidence="1">
    <location>
        <begin position="21"/>
        <end position="115"/>
    </location>
</feature>
<name>A0A9D2AC03_9BACT</name>
<gene>
    <name evidence="3" type="ORF">H9863_04230</name>
</gene>
<sequence>MKRIVLFFVIIFICTLACKAQDKFQISGKLGGVADGTLLLIRDEGAGADTLATIPLKNGVFIFTGEVDGPAAAYLTTADGAVIIPFILEGTNIMVNVTANGALIQGGAQQQLFAR</sequence>
<feature type="domain" description="DUF4369" evidence="2">
    <location>
        <begin position="24"/>
        <end position="113"/>
    </location>
</feature>
<feature type="non-terminal residue" evidence="3">
    <location>
        <position position="115"/>
    </location>
</feature>
<dbReference type="Proteomes" id="UP000824202">
    <property type="component" value="Unassembled WGS sequence"/>
</dbReference>
<dbReference type="EMBL" id="DXFT01000084">
    <property type="protein sequence ID" value="HIX03312.1"/>
    <property type="molecule type" value="Genomic_DNA"/>
</dbReference>
<dbReference type="AlphaFoldDB" id="A0A9D2AC03"/>
<reference evidence="3" key="1">
    <citation type="journal article" date="2021" name="PeerJ">
        <title>Extensive microbial diversity within the chicken gut microbiome revealed by metagenomics and culture.</title>
        <authorList>
            <person name="Gilroy R."/>
            <person name="Ravi A."/>
            <person name="Getino M."/>
            <person name="Pursley I."/>
            <person name="Horton D.L."/>
            <person name="Alikhan N.F."/>
            <person name="Baker D."/>
            <person name="Gharbi K."/>
            <person name="Hall N."/>
            <person name="Watson M."/>
            <person name="Adriaenssens E.M."/>
            <person name="Foster-Nyarko E."/>
            <person name="Jarju S."/>
            <person name="Secka A."/>
            <person name="Antonio M."/>
            <person name="Oren A."/>
            <person name="Chaudhuri R.R."/>
            <person name="La Ragione R."/>
            <person name="Hildebrand F."/>
            <person name="Pallen M.J."/>
        </authorList>
    </citation>
    <scope>NUCLEOTIDE SEQUENCE</scope>
    <source>
        <strain evidence="3">23274</strain>
    </source>
</reference>
<keyword evidence="1" id="KW-0732">Signal</keyword>
<proteinExistence type="predicted"/>
<evidence type="ECO:0000313" key="3">
    <source>
        <dbReference type="EMBL" id="HIX03312.1"/>
    </source>
</evidence>
<evidence type="ECO:0000256" key="1">
    <source>
        <dbReference type="SAM" id="SignalP"/>
    </source>
</evidence>
<evidence type="ECO:0000259" key="2">
    <source>
        <dbReference type="Pfam" id="PF14289"/>
    </source>
</evidence>
<reference evidence="3" key="2">
    <citation type="submission" date="2021-04" db="EMBL/GenBank/DDBJ databases">
        <authorList>
            <person name="Gilroy R."/>
        </authorList>
    </citation>
    <scope>NUCLEOTIDE SEQUENCE</scope>
    <source>
        <strain evidence="3">23274</strain>
    </source>
</reference>
<dbReference type="InterPro" id="IPR025380">
    <property type="entry name" value="DUF4369"/>
</dbReference>
<protein>
    <submittedName>
        <fullName evidence="3">DUF4369 domain-containing protein</fullName>
    </submittedName>
</protein>
<accession>A0A9D2AC03</accession>
<evidence type="ECO:0000313" key="4">
    <source>
        <dbReference type="Proteomes" id="UP000824202"/>
    </source>
</evidence>